<evidence type="ECO:0000313" key="7">
    <source>
        <dbReference type="Proteomes" id="UP000030826"/>
    </source>
</evidence>
<comment type="caution">
    <text evidence="6">The sequence shown here is derived from an EMBL/GenBank/DDBJ whole genome shotgun (WGS) entry which is preliminary data.</text>
</comment>
<proteinExistence type="predicted"/>
<evidence type="ECO:0000256" key="1">
    <source>
        <dbReference type="ARBA" id="ARBA00023015"/>
    </source>
</evidence>
<dbReference type="GO" id="GO:0003700">
    <property type="term" value="F:DNA-binding transcription factor activity"/>
    <property type="evidence" value="ECO:0007669"/>
    <property type="project" value="TreeGrafter"/>
</dbReference>
<reference evidence="6 7" key="1">
    <citation type="submission" date="2014-09" db="EMBL/GenBank/DDBJ databases">
        <title>Isolation and characterization of Aurantimonas altamirensis ON-56566 from clinical sample following a dog bite.</title>
        <authorList>
            <person name="Eshaghi A."/>
            <person name="Li A."/>
            <person name="Shahinas D."/>
            <person name="Bahn P."/>
            <person name="Kus J.V."/>
            <person name="Patel S.N."/>
        </authorList>
    </citation>
    <scope>NUCLEOTIDE SEQUENCE [LARGE SCALE GENOMIC DNA]</scope>
    <source>
        <strain evidence="6 7">ON-56566</strain>
    </source>
</reference>
<evidence type="ECO:0000259" key="5">
    <source>
        <dbReference type="PROSITE" id="PS51078"/>
    </source>
</evidence>
<evidence type="ECO:0000256" key="3">
    <source>
        <dbReference type="ARBA" id="ARBA00023163"/>
    </source>
</evidence>
<gene>
    <name evidence="6" type="ORF">LA66_08120</name>
</gene>
<dbReference type="PANTHER" id="PTHR30136:SF35">
    <property type="entry name" value="HTH-TYPE TRANSCRIPTIONAL REGULATOR RV1719"/>
    <property type="match status" value="1"/>
</dbReference>
<organism evidence="6 7">
    <name type="scientific">Aureimonas altamirensis</name>
    <dbReference type="NCBI Taxonomy" id="370622"/>
    <lineage>
        <taxon>Bacteria</taxon>
        <taxon>Pseudomonadati</taxon>
        <taxon>Pseudomonadota</taxon>
        <taxon>Alphaproteobacteria</taxon>
        <taxon>Hyphomicrobiales</taxon>
        <taxon>Aurantimonadaceae</taxon>
        <taxon>Aureimonas</taxon>
    </lineage>
</organism>
<dbReference type="GO" id="GO:0003677">
    <property type="term" value="F:DNA binding"/>
    <property type="evidence" value="ECO:0007669"/>
    <property type="project" value="UniProtKB-KW"/>
</dbReference>
<dbReference type="InterPro" id="IPR005471">
    <property type="entry name" value="Tscrpt_reg_IclR_N"/>
</dbReference>
<dbReference type="GO" id="GO:0045892">
    <property type="term" value="P:negative regulation of DNA-templated transcription"/>
    <property type="evidence" value="ECO:0007669"/>
    <property type="project" value="TreeGrafter"/>
</dbReference>
<dbReference type="InterPro" id="IPR050707">
    <property type="entry name" value="HTH_MetabolicPath_Reg"/>
</dbReference>
<dbReference type="PANTHER" id="PTHR30136">
    <property type="entry name" value="HELIX-TURN-HELIX TRANSCRIPTIONAL REGULATOR, ICLR FAMILY"/>
    <property type="match status" value="1"/>
</dbReference>
<dbReference type="PROSITE" id="PS51078">
    <property type="entry name" value="ICLR_ED"/>
    <property type="match status" value="1"/>
</dbReference>
<dbReference type="PROSITE" id="PS51077">
    <property type="entry name" value="HTH_ICLR"/>
    <property type="match status" value="1"/>
</dbReference>
<accession>A0A0B1Q191</accession>
<dbReference type="STRING" id="370622.LA66_08120"/>
<dbReference type="InterPro" id="IPR014757">
    <property type="entry name" value="Tscrpt_reg_IclR_C"/>
</dbReference>
<dbReference type="SUPFAM" id="SSF46785">
    <property type="entry name" value="Winged helix' DNA-binding domain"/>
    <property type="match status" value="1"/>
</dbReference>
<dbReference type="SMART" id="SM00346">
    <property type="entry name" value="HTH_ICLR"/>
    <property type="match status" value="1"/>
</dbReference>
<dbReference type="EMBL" id="JRFJ01000002">
    <property type="protein sequence ID" value="KHJ54558.1"/>
    <property type="molecule type" value="Genomic_DNA"/>
</dbReference>
<evidence type="ECO:0000259" key="4">
    <source>
        <dbReference type="PROSITE" id="PS51077"/>
    </source>
</evidence>
<dbReference type="SUPFAM" id="SSF55781">
    <property type="entry name" value="GAF domain-like"/>
    <property type="match status" value="1"/>
</dbReference>
<feature type="domain" description="IclR-ED" evidence="5">
    <location>
        <begin position="71"/>
        <end position="254"/>
    </location>
</feature>
<dbReference type="AlphaFoldDB" id="A0A0B1Q191"/>
<dbReference type="OrthoDB" id="9807558at2"/>
<keyword evidence="1" id="KW-0805">Transcription regulation</keyword>
<dbReference type="RefSeq" id="WP_039191223.1">
    <property type="nucleotide sequence ID" value="NZ_JRFJ01000002.1"/>
</dbReference>
<name>A0A0B1Q191_9HYPH</name>
<dbReference type="InterPro" id="IPR036390">
    <property type="entry name" value="WH_DNA-bd_sf"/>
</dbReference>
<dbReference type="Gene3D" id="1.10.10.10">
    <property type="entry name" value="Winged helix-like DNA-binding domain superfamily/Winged helix DNA-binding domain"/>
    <property type="match status" value="1"/>
</dbReference>
<keyword evidence="3" id="KW-0804">Transcription</keyword>
<feature type="domain" description="HTH iclR-type" evidence="4">
    <location>
        <begin position="7"/>
        <end position="70"/>
    </location>
</feature>
<dbReference type="Pfam" id="PF09339">
    <property type="entry name" value="HTH_IclR"/>
    <property type="match status" value="1"/>
</dbReference>
<keyword evidence="2" id="KW-0238">DNA-binding</keyword>
<evidence type="ECO:0000256" key="2">
    <source>
        <dbReference type="ARBA" id="ARBA00023125"/>
    </source>
</evidence>
<dbReference type="InterPro" id="IPR029016">
    <property type="entry name" value="GAF-like_dom_sf"/>
</dbReference>
<dbReference type="InterPro" id="IPR036388">
    <property type="entry name" value="WH-like_DNA-bd_sf"/>
</dbReference>
<protein>
    <submittedName>
        <fullName evidence="6">IclR family transcriptional regulator</fullName>
    </submittedName>
</protein>
<dbReference type="Proteomes" id="UP000030826">
    <property type="component" value="Unassembled WGS sequence"/>
</dbReference>
<dbReference type="Pfam" id="PF01614">
    <property type="entry name" value="IclR_C"/>
    <property type="match status" value="1"/>
</dbReference>
<evidence type="ECO:0000313" key="6">
    <source>
        <dbReference type="EMBL" id="KHJ54558.1"/>
    </source>
</evidence>
<sequence length="271" mass="28956">MSDRLGTQLLDRAVALLDVVADGGSDGLSLKEIAERSGLNTATAHRILTSLVGHRLLSRPAGGRRYRLGTKLMVFGAKAAVGPGLRSQCQPALQRLRRRTGEMVAVMARHNHDSVCIDRRDGDTVVQTLTGAIGGSVPLGVASGSMAMLAFMPEDEREFILKANGERYGAYSGLTVERVRETIAEVRDKGYALDPGEFLVGIAGIAVPIVAMETGPVASLGLTFLTAKLTPELVAAYAALLREEVELIEPLLNPLDTRLRSPDRIMADGSR</sequence>
<dbReference type="Gene3D" id="3.30.450.40">
    <property type="match status" value="1"/>
</dbReference>